<evidence type="ECO:0000256" key="3">
    <source>
        <dbReference type="ARBA" id="ARBA00022833"/>
    </source>
</evidence>
<evidence type="ECO:0000256" key="1">
    <source>
        <dbReference type="ARBA" id="ARBA00022723"/>
    </source>
</evidence>
<dbReference type="AlphaFoldDB" id="A0A8C5JU12"/>
<evidence type="ECO:0000256" key="4">
    <source>
        <dbReference type="ARBA" id="ARBA00023125"/>
    </source>
</evidence>
<dbReference type="Proteomes" id="UP000694385">
    <property type="component" value="Unassembled WGS sequence"/>
</dbReference>
<reference evidence="9" key="2">
    <citation type="submission" date="2025-09" db="UniProtKB">
        <authorList>
            <consortium name="Ensembl"/>
        </authorList>
    </citation>
    <scope>IDENTIFICATION</scope>
</reference>
<organism evidence="9 10">
    <name type="scientific">Jaculus jaculus</name>
    <name type="common">Lesser Egyptian jerboa</name>
    <dbReference type="NCBI Taxonomy" id="51337"/>
    <lineage>
        <taxon>Eukaryota</taxon>
        <taxon>Metazoa</taxon>
        <taxon>Chordata</taxon>
        <taxon>Craniata</taxon>
        <taxon>Vertebrata</taxon>
        <taxon>Euteleostomi</taxon>
        <taxon>Mammalia</taxon>
        <taxon>Eutheria</taxon>
        <taxon>Euarchontoglires</taxon>
        <taxon>Glires</taxon>
        <taxon>Rodentia</taxon>
        <taxon>Myomorpha</taxon>
        <taxon>Dipodoidea</taxon>
        <taxon>Dipodidae</taxon>
        <taxon>Dipodinae</taxon>
        <taxon>Jaculus</taxon>
    </lineage>
</organism>
<proteinExistence type="predicted"/>
<dbReference type="PANTHER" id="PTHR47502">
    <property type="entry name" value="THAP DOMAIN-CONTAINING PROTEIN 7"/>
    <property type="match status" value="1"/>
</dbReference>
<keyword evidence="2 5" id="KW-0863">Zinc-finger</keyword>
<keyword evidence="3" id="KW-0862">Zinc</keyword>
<evidence type="ECO:0000259" key="8">
    <source>
        <dbReference type="PROSITE" id="PS50950"/>
    </source>
</evidence>
<name>A0A8C5JU12_JACJA</name>
<evidence type="ECO:0000313" key="9">
    <source>
        <dbReference type="Ensembl" id="ENSJJAP00000000387.1"/>
    </source>
</evidence>
<dbReference type="PANTHER" id="PTHR47502:SF1">
    <property type="entry name" value="THAP DOMAIN-CONTAINING PROTEIN 7"/>
    <property type="match status" value="1"/>
</dbReference>
<dbReference type="GO" id="GO:0003677">
    <property type="term" value="F:DNA binding"/>
    <property type="evidence" value="ECO:0007669"/>
    <property type="project" value="UniProtKB-UniRule"/>
</dbReference>
<accession>A0A8C5JU12</accession>
<evidence type="ECO:0000256" key="5">
    <source>
        <dbReference type="PROSITE-ProRule" id="PRU00309"/>
    </source>
</evidence>
<dbReference type="GO" id="GO:0008270">
    <property type="term" value="F:zinc ion binding"/>
    <property type="evidence" value="ECO:0007669"/>
    <property type="project" value="UniProtKB-KW"/>
</dbReference>
<keyword evidence="1" id="KW-0479">Metal-binding</keyword>
<keyword evidence="4 5" id="KW-0238">DNA-binding</keyword>
<evidence type="ECO:0000256" key="7">
    <source>
        <dbReference type="SAM" id="MobiDB-lite"/>
    </source>
</evidence>
<reference evidence="9" key="1">
    <citation type="submission" date="2025-08" db="UniProtKB">
        <authorList>
            <consortium name="Ensembl"/>
        </authorList>
    </citation>
    <scope>IDENTIFICATION</scope>
</reference>
<dbReference type="GeneTree" id="ENSGT00730000111394"/>
<protein>
    <recommendedName>
        <fullName evidence="8">THAP-type domain-containing protein</fullName>
    </recommendedName>
</protein>
<evidence type="ECO:0000256" key="2">
    <source>
        <dbReference type="ARBA" id="ARBA00022771"/>
    </source>
</evidence>
<dbReference type="SUPFAM" id="SSF57716">
    <property type="entry name" value="Glucocorticoid receptor-like (DNA-binding domain)"/>
    <property type="match status" value="1"/>
</dbReference>
<feature type="compositionally biased region" description="Low complexity" evidence="7">
    <location>
        <begin position="7"/>
        <end position="22"/>
    </location>
</feature>
<dbReference type="GO" id="GO:0006355">
    <property type="term" value="P:regulation of DNA-templated transcription"/>
    <property type="evidence" value="ECO:0007669"/>
    <property type="project" value="TreeGrafter"/>
</dbReference>
<sequence length="387" mass="42557">MPRPCSAPAAAHGPRAGRATAASPSTDFPKKTARDAACGWPTVSGWPEYIDLCSKHFEENCFELVGVSGYHRLKEGAVPTIFESFSKLHRTTKIKGHDYICRRCKKRCSQGRGPTTPFSLPPPVDVTCFPVEEASAPAALPASPAGRLEPGLSNSFSDLLSPLGAQADEAGCSAQPSPERQPSSLEPRPVSPSAYMLRLPPPAGAYIQNEHSYLRAEAALDALDKAQRQLRACKRRGQRLRLRLTKLQQKRAREKRAQADARQTLKEHVQDFAMQLSSSMAREEAHPTRLWPLPQNLPGEEPAPTRLPDVIIKGIQEKPCFLPGSGLGMPHRFNLQTVSKAPNGLRRWYLSSWLQGSESLSEPLPVHLFHSPQESVKTQDGMSWGQT</sequence>
<keyword evidence="10" id="KW-1185">Reference proteome</keyword>
<dbReference type="InterPro" id="IPR026519">
    <property type="entry name" value="THAP7"/>
</dbReference>
<feature type="region of interest" description="Disordered" evidence="7">
    <location>
        <begin position="168"/>
        <end position="195"/>
    </location>
</feature>
<evidence type="ECO:0000256" key="6">
    <source>
        <dbReference type="SAM" id="Coils"/>
    </source>
</evidence>
<dbReference type="SMART" id="SM00980">
    <property type="entry name" value="THAP"/>
    <property type="match status" value="1"/>
</dbReference>
<feature type="compositionally biased region" description="Polar residues" evidence="7">
    <location>
        <begin position="174"/>
        <end position="184"/>
    </location>
</feature>
<dbReference type="Ensembl" id="ENSJJAT00000000417.1">
    <property type="protein sequence ID" value="ENSJJAP00000000387.1"/>
    <property type="gene ID" value="ENSJJAG00000000342.1"/>
</dbReference>
<keyword evidence="6" id="KW-0175">Coiled coil</keyword>
<dbReference type="GO" id="GO:0005634">
    <property type="term" value="C:nucleus"/>
    <property type="evidence" value="ECO:0007669"/>
    <property type="project" value="TreeGrafter"/>
</dbReference>
<feature type="coiled-coil region" evidence="6">
    <location>
        <begin position="216"/>
        <end position="267"/>
    </location>
</feature>
<feature type="region of interest" description="Disordered" evidence="7">
    <location>
        <begin position="1"/>
        <end position="33"/>
    </location>
</feature>
<evidence type="ECO:0000313" key="10">
    <source>
        <dbReference type="Proteomes" id="UP000694385"/>
    </source>
</evidence>
<feature type="domain" description="THAP-type" evidence="8">
    <location>
        <begin position="1"/>
        <end position="82"/>
    </location>
</feature>
<dbReference type="PROSITE" id="PS50950">
    <property type="entry name" value="ZF_THAP"/>
    <property type="match status" value="1"/>
</dbReference>
<dbReference type="InterPro" id="IPR006612">
    <property type="entry name" value="THAP_Znf"/>
</dbReference>